<dbReference type="PANTHER" id="PTHR35333:SF4">
    <property type="entry name" value="SLR0121 PROTEIN"/>
    <property type="match status" value="1"/>
</dbReference>
<comment type="catalytic activity">
    <reaction evidence="1">
        <text>a beta-lactam + H2O = a substituted beta-amino acid</text>
        <dbReference type="Rhea" id="RHEA:20401"/>
        <dbReference type="ChEBI" id="CHEBI:15377"/>
        <dbReference type="ChEBI" id="CHEBI:35627"/>
        <dbReference type="ChEBI" id="CHEBI:140347"/>
        <dbReference type="EC" id="3.5.2.6"/>
    </reaction>
</comment>
<dbReference type="InterPro" id="IPR000871">
    <property type="entry name" value="Beta-lactam_class-A"/>
</dbReference>
<dbReference type="Gene3D" id="3.40.710.10">
    <property type="entry name" value="DD-peptidase/beta-lactamase superfamily"/>
    <property type="match status" value="1"/>
</dbReference>
<dbReference type="GO" id="GO:0030655">
    <property type="term" value="P:beta-lactam antibiotic catabolic process"/>
    <property type="evidence" value="ECO:0007669"/>
    <property type="project" value="InterPro"/>
</dbReference>
<dbReference type="PANTHER" id="PTHR35333">
    <property type="entry name" value="BETA-LACTAMASE"/>
    <property type="match status" value="1"/>
</dbReference>
<evidence type="ECO:0000256" key="1">
    <source>
        <dbReference type="ARBA" id="ARBA00001526"/>
    </source>
</evidence>
<dbReference type="EMBL" id="CADCTU010000323">
    <property type="protein sequence ID" value="CAA9309885.1"/>
    <property type="molecule type" value="Genomic_DNA"/>
</dbReference>
<dbReference type="InterPro" id="IPR045155">
    <property type="entry name" value="Beta-lactam_cat"/>
</dbReference>
<name>A0A6J4KM49_9BACT</name>
<reference evidence="4" key="1">
    <citation type="submission" date="2020-02" db="EMBL/GenBank/DDBJ databases">
        <authorList>
            <person name="Meier V. D."/>
        </authorList>
    </citation>
    <scope>NUCLEOTIDE SEQUENCE</scope>
    <source>
        <strain evidence="4">AVDCRST_MAG11</strain>
    </source>
</reference>
<dbReference type="Pfam" id="PF13354">
    <property type="entry name" value="Beta-lactamase2"/>
    <property type="match status" value="1"/>
</dbReference>
<protein>
    <recommendedName>
        <fullName evidence="3">Beta-lactamase class A catalytic domain-containing protein</fullName>
    </recommendedName>
</protein>
<evidence type="ECO:0000259" key="3">
    <source>
        <dbReference type="Pfam" id="PF13354"/>
    </source>
</evidence>
<dbReference type="InterPro" id="IPR012338">
    <property type="entry name" value="Beta-lactam/transpept-like"/>
</dbReference>
<organism evidence="4">
    <name type="scientific">uncultured Gemmatimonadaceae bacterium</name>
    <dbReference type="NCBI Taxonomy" id="246130"/>
    <lineage>
        <taxon>Bacteria</taxon>
        <taxon>Pseudomonadati</taxon>
        <taxon>Gemmatimonadota</taxon>
        <taxon>Gemmatimonadia</taxon>
        <taxon>Gemmatimonadales</taxon>
        <taxon>Gemmatimonadaceae</taxon>
        <taxon>environmental samples</taxon>
    </lineage>
</organism>
<sequence length="349" mass="37453">MSRVAHRVNLRTEVSPPGPRTTRHAADAEPRALRAPLLRTTVLALATALTTSCTYAQQPRSAVARAPYTRADTARLHRTLDSIADAHRGALGYVVRNIDTGEQLARRADETFPTASLIKVPILVTVYDLVRQGLLALDDPLTLLKIDQVDQGDGVLHRMHSGLVLTVGDAAWLMSTLSDNTATNLLLDRIIIRRVGQKMEALGLPRTKSHSKIGYRISSVAVDSSVKYGIGVTTPAESARLFELLARGQAVSPALDSAMLDVLANNKDEAMLARHRGAARFAHKTGAVDRARNDCGIFYLQSRVIACVLTKENADTSYALDAAPHLAIAAIGAAVVRAWPAAPPPPPAP</sequence>
<dbReference type="AlphaFoldDB" id="A0A6J4KM49"/>
<evidence type="ECO:0000256" key="2">
    <source>
        <dbReference type="SAM" id="MobiDB-lite"/>
    </source>
</evidence>
<feature type="region of interest" description="Disordered" evidence="2">
    <location>
        <begin position="1"/>
        <end position="28"/>
    </location>
</feature>
<gene>
    <name evidence="4" type="ORF">AVDCRST_MAG11-1414</name>
</gene>
<feature type="domain" description="Beta-lactamase class A catalytic" evidence="3">
    <location>
        <begin position="93"/>
        <end position="310"/>
    </location>
</feature>
<dbReference type="GO" id="GO:0046677">
    <property type="term" value="P:response to antibiotic"/>
    <property type="evidence" value="ECO:0007669"/>
    <property type="project" value="InterPro"/>
</dbReference>
<proteinExistence type="predicted"/>
<evidence type="ECO:0000313" key="4">
    <source>
        <dbReference type="EMBL" id="CAA9309885.1"/>
    </source>
</evidence>
<accession>A0A6J4KM49</accession>
<dbReference type="SUPFAM" id="SSF56601">
    <property type="entry name" value="beta-lactamase/transpeptidase-like"/>
    <property type="match status" value="1"/>
</dbReference>
<dbReference type="GO" id="GO:0008800">
    <property type="term" value="F:beta-lactamase activity"/>
    <property type="evidence" value="ECO:0007669"/>
    <property type="project" value="UniProtKB-EC"/>
</dbReference>